<feature type="domain" description="PAS" evidence="1">
    <location>
        <begin position="390"/>
        <end position="426"/>
    </location>
</feature>
<dbReference type="Pfam" id="PF13188">
    <property type="entry name" value="PAS_8"/>
    <property type="match status" value="2"/>
</dbReference>
<dbReference type="RefSeq" id="WP_087211577.1">
    <property type="nucleotide sequence ID" value="NZ_CP021431.1"/>
</dbReference>
<dbReference type="AlphaFoldDB" id="A0A1Y0EGW2"/>
<dbReference type="GO" id="GO:0004673">
    <property type="term" value="F:protein histidine kinase activity"/>
    <property type="evidence" value="ECO:0007669"/>
    <property type="project" value="UniProtKB-EC"/>
</dbReference>
<feature type="domain" description="PAS" evidence="1">
    <location>
        <begin position="148"/>
        <end position="180"/>
    </location>
</feature>
<name>A0A1Y0EGW2_9RHOB</name>
<dbReference type="OrthoDB" id="9797304at2"/>
<protein>
    <submittedName>
        <fullName evidence="2">Sensor protein DivL</fullName>
        <ecNumber evidence="2">2.7.13.3</ecNumber>
    </submittedName>
</protein>
<accession>A0A1Y0EGW2</accession>
<dbReference type="InterPro" id="IPR000014">
    <property type="entry name" value="PAS"/>
</dbReference>
<keyword evidence="2" id="KW-0808">Transferase</keyword>
<keyword evidence="3" id="KW-1185">Reference proteome</keyword>
<proteinExistence type="predicted"/>
<dbReference type="Pfam" id="PF12860">
    <property type="entry name" value="PAS_7"/>
    <property type="match status" value="1"/>
</dbReference>
<evidence type="ECO:0000313" key="2">
    <source>
        <dbReference type="EMBL" id="ARU02866.1"/>
    </source>
</evidence>
<dbReference type="InterPro" id="IPR035965">
    <property type="entry name" value="PAS-like_dom_sf"/>
</dbReference>
<reference evidence="2 3" key="1">
    <citation type="submission" date="2017-05" db="EMBL/GenBank/DDBJ databases">
        <title>Genome Sequence of Loktanella vestfoldensis Strain SMR4r Isolated from a Culture of the Diatom Skeletonema marinoi.</title>
        <authorList>
            <person name="Topel M."/>
            <person name="Pinder M.I.M."/>
            <person name="Johansson O.N."/>
            <person name="Kourtchenko O."/>
            <person name="Godhe A."/>
            <person name="Clarke A.K."/>
        </authorList>
    </citation>
    <scope>NUCLEOTIDE SEQUENCE [LARGE SCALE GENOMIC DNA]</scope>
    <source>
        <strain evidence="2 3">SMR4r</strain>
    </source>
</reference>
<dbReference type="EC" id="2.7.13.3" evidence="2"/>
<dbReference type="SUPFAM" id="SSF55785">
    <property type="entry name" value="PYP-like sensor domain (PAS domain)"/>
    <property type="match status" value="3"/>
</dbReference>
<evidence type="ECO:0000259" key="1">
    <source>
        <dbReference type="Pfam" id="PF13188"/>
    </source>
</evidence>
<gene>
    <name evidence="2" type="primary">divL</name>
    <name evidence="2" type="ORF">LOKVESSMR4R_03597</name>
</gene>
<dbReference type="EMBL" id="CP021431">
    <property type="protein sequence ID" value="ARU02866.1"/>
    <property type="molecule type" value="Genomic_DNA"/>
</dbReference>
<dbReference type="KEGG" id="lvs:LOKVESSMR4R_03597"/>
<organism evidence="2 3">
    <name type="scientific">Yoonia vestfoldensis</name>
    <dbReference type="NCBI Taxonomy" id="245188"/>
    <lineage>
        <taxon>Bacteria</taxon>
        <taxon>Pseudomonadati</taxon>
        <taxon>Pseudomonadota</taxon>
        <taxon>Alphaproteobacteria</taxon>
        <taxon>Rhodobacterales</taxon>
        <taxon>Paracoccaceae</taxon>
        <taxon>Yoonia</taxon>
    </lineage>
</organism>
<evidence type="ECO:0000313" key="3">
    <source>
        <dbReference type="Proteomes" id="UP000195273"/>
    </source>
</evidence>
<dbReference type="Proteomes" id="UP000195273">
    <property type="component" value="Chromosome"/>
</dbReference>
<sequence length="519" mass="57108">MMSLILLTIAIVAIVVGLGWQWRTAARALPVDAAQVIPPAGPVFLFHGDRLIDTTHDAQQMIAPFSLMDDRDAMIHVLAPEFPGLAAHLDANDQKSCRIAHRHHASIWVDITWPHGQLRVAVCGSLPKDADGALVPFATSQQADELALLRDVLRHTPQLIWRTDSDGKVIWANQAHTDFWAGRDQTQHDASALAAPSDGGASGGASGLRRVAFPAAGNDPDQWCDVLSVQQGQSTLHFATDASAAVRADQDRKTFVQTMGKTFAELSIGLAIFDRHRRLVTFNPALLDMTRLGFEFLSTRPTIDTVLDRLRETRILPEPKDYASWRDQFTAVEAAARNGTYREMWNLPDGQAFRVTGRPHPDGAFAFLFEDITADLSLTRRFRSDIETGQAVLDALSDGIAVFTVAGTLVMYNRAYATLWGMEADPGLEHRAAASEIVTWHACCAPATDWTDLQHFIHQTGPRDPWSDDALLADGRMLRCQAIPIAGGMTMVRFTLAPRNLPVLRKLAQTDPAIRALKR</sequence>